<protein>
    <recommendedName>
        <fullName evidence="3">Anti-sigma factor</fullName>
    </recommendedName>
</protein>
<dbReference type="Proteomes" id="UP001597090">
    <property type="component" value="Unassembled WGS sequence"/>
</dbReference>
<proteinExistence type="predicted"/>
<sequence>MTNMELISIGTLSDDEAVARLFELTARGNAAADELAQLEAMVYGRLVEAYDGDEPPVLANRAA</sequence>
<reference evidence="2" key="1">
    <citation type="journal article" date="2019" name="Int. J. Syst. Evol. Microbiol.">
        <title>The Global Catalogue of Microorganisms (GCM) 10K type strain sequencing project: providing services to taxonomists for standard genome sequencing and annotation.</title>
        <authorList>
            <consortium name="The Broad Institute Genomics Platform"/>
            <consortium name="The Broad Institute Genome Sequencing Center for Infectious Disease"/>
            <person name="Wu L."/>
            <person name="Ma J."/>
        </authorList>
    </citation>
    <scope>NUCLEOTIDE SEQUENCE [LARGE SCALE GENOMIC DNA]</scope>
    <source>
        <strain evidence="2">CCUG 55491</strain>
    </source>
</reference>
<dbReference type="RefSeq" id="WP_386811309.1">
    <property type="nucleotide sequence ID" value="NZ_JBHTIH010000002.1"/>
</dbReference>
<keyword evidence="2" id="KW-1185">Reference proteome</keyword>
<dbReference type="EMBL" id="JBHTIH010000002">
    <property type="protein sequence ID" value="MFD0738384.1"/>
    <property type="molecule type" value="Genomic_DNA"/>
</dbReference>
<name>A0ABW2YJ37_9GAMM</name>
<evidence type="ECO:0000313" key="1">
    <source>
        <dbReference type="EMBL" id="MFD0738384.1"/>
    </source>
</evidence>
<evidence type="ECO:0008006" key="3">
    <source>
        <dbReference type="Google" id="ProtNLM"/>
    </source>
</evidence>
<gene>
    <name evidence="1" type="ORF">ACFQZQ_03670</name>
</gene>
<accession>A0ABW2YJ37</accession>
<organism evidence="1 2">
    <name type="scientific">Lysobacter koreensis</name>
    <dbReference type="NCBI Taxonomy" id="266122"/>
    <lineage>
        <taxon>Bacteria</taxon>
        <taxon>Pseudomonadati</taxon>
        <taxon>Pseudomonadota</taxon>
        <taxon>Gammaproteobacteria</taxon>
        <taxon>Lysobacterales</taxon>
        <taxon>Lysobacteraceae</taxon>
        <taxon>Lysobacter</taxon>
    </lineage>
</organism>
<comment type="caution">
    <text evidence="1">The sequence shown here is derived from an EMBL/GenBank/DDBJ whole genome shotgun (WGS) entry which is preliminary data.</text>
</comment>
<evidence type="ECO:0000313" key="2">
    <source>
        <dbReference type="Proteomes" id="UP001597090"/>
    </source>
</evidence>